<dbReference type="OrthoDB" id="5507507at2"/>
<reference evidence="2 3" key="1">
    <citation type="submission" date="2016-10" db="EMBL/GenBank/DDBJ databases">
        <authorList>
            <person name="de Groot N.N."/>
        </authorList>
    </citation>
    <scope>NUCLEOTIDE SEQUENCE [LARGE SCALE GENOMIC DNA]</scope>
    <source>
        <strain evidence="2 3">KH1P1</strain>
    </source>
</reference>
<protein>
    <submittedName>
        <fullName evidence="2">Uncharacterized protein</fullName>
    </submittedName>
</protein>
<gene>
    <name evidence="2" type="ORF">SAMN04487771_100182</name>
</gene>
<dbReference type="AlphaFoldDB" id="A0A1I0A409"/>
<dbReference type="PANTHER" id="PTHR37835:SF1">
    <property type="entry name" value="ALPHA-CLOSTRIPAIN"/>
    <property type="match status" value="1"/>
</dbReference>
<organism evidence="2 3">
    <name type="scientific">[Clostridium] aminophilum</name>
    <dbReference type="NCBI Taxonomy" id="1526"/>
    <lineage>
        <taxon>Bacteria</taxon>
        <taxon>Bacillati</taxon>
        <taxon>Bacillota</taxon>
        <taxon>Clostridia</taxon>
        <taxon>Lachnospirales</taxon>
        <taxon>Lachnospiraceae</taxon>
    </lineage>
</organism>
<dbReference type="PANTHER" id="PTHR37835">
    <property type="entry name" value="ALPHA-CLOSTRIPAIN"/>
    <property type="match status" value="1"/>
</dbReference>
<sequence length="789" mass="91061">MQGDLFIKDDMNKLTLMLYMVGGNLERRGLVYTKMLLQIMRGIAGCKTENVAILAETGGSCLDPQRTVTGGVEDDAGKRYRVLKQNLMDRLAEKAANGSIASAENLARLKVLDRISWDKNERWLIKDHELIPLQNPPGKEGLVLMTEKDEEGNVIELRDLITEAVTSYPAEQYALILCGHGGGPLWGFGEDERNDDDMIISADLCRMMPVIRGLLDGKKLAFVGYNSCRMSHIEAVTAWAEGARAIVASEGDEQGIGWVKEKMIETLLKVCQEYDSEITDDVFDTGVLHKMLDEIYRDLHKREEYVWTALDLREDKIDGFKEAFQEFCRSLAKRYKERPMEMFWLLSGIRDQSQRIDEYSIDLGLWAKNLVNTAFFRDDPSMVRKYEKLEASIRNLTLKRYVSAETFPKDISGISLFFPDSDSTTDNSNFEKYLFSHRVSHKDGFRTWPFHGYAAGLEQPQNREEAQDFCPEYDYLKKGYWELAALYNAMREAGRLKENRENGTEAIRDKINREFFLYGQSSLLSEREKTDLTETIRKDREGVFEQNVVVRYIYEGDEGRYSRNRGLGYLKDVRRGADGQETDGQNTVRREPDRPEAFPREADCPEVFRREPDKPDRGFRWFFAQNGNSEFLIHVYGKEGGDFFEGRVTILTPVLIDHRMYMLAIRFEEGSAIGRVSGYYRYHFPYDRITHYISGDGDLEGKEISFLGSVSEGVRYEMAFEDEAPERFVIGSFLYGKNTAFVRGKMDTAADYGQYETVKVMRYWRDVFGNRMQMRENDLKPAERESLLF</sequence>
<evidence type="ECO:0000313" key="3">
    <source>
        <dbReference type="Proteomes" id="UP000199820"/>
    </source>
</evidence>
<name>A0A1I0A409_9FIRM</name>
<accession>A0A1I0A409</accession>
<evidence type="ECO:0000313" key="2">
    <source>
        <dbReference type="EMBL" id="SES88849.1"/>
    </source>
</evidence>
<dbReference type="Proteomes" id="UP000199820">
    <property type="component" value="Unassembled WGS sequence"/>
</dbReference>
<feature type="region of interest" description="Disordered" evidence="1">
    <location>
        <begin position="576"/>
        <end position="595"/>
    </location>
</feature>
<keyword evidence="3" id="KW-1185">Reference proteome</keyword>
<dbReference type="Pfam" id="PF03415">
    <property type="entry name" value="Peptidase_C11"/>
    <property type="match status" value="1"/>
</dbReference>
<evidence type="ECO:0000256" key="1">
    <source>
        <dbReference type="SAM" id="MobiDB-lite"/>
    </source>
</evidence>
<dbReference type="Gene3D" id="3.40.50.11970">
    <property type="match status" value="1"/>
</dbReference>
<dbReference type="STRING" id="1526.SAMN02910262_00123"/>
<dbReference type="EMBL" id="FOIL01000001">
    <property type="protein sequence ID" value="SES88849.1"/>
    <property type="molecule type" value="Genomic_DNA"/>
</dbReference>
<dbReference type="InterPro" id="IPR005077">
    <property type="entry name" value="Peptidase_C11"/>
</dbReference>
<proteinExistence type="predicted"/>